<evidence type="ECO:0000256" key="1">
    <source>
        <dbReference type="ARBA" id="ARBA00004651"/>
    </source>
</evidence>
<feature type="transmembrane region" description="Helical" evidence="9">
    <location>
        <begin position="393"/>
        <end position="414"/>
    </location>
</feature>
<proteinExistence type="predicted"/>
<evidence type="ECO:0000313" key="13">
    <source>
        <dbReference type="Proteomes" id="UP000574761"/>
    </source>
</evidence>
<evidence type="ECO:0000256" key="6">
    <source>
        <dbReference type="ARBA" id="ARBA00022989"/>
    </source>
</evidence>
<evidence type="ECO:0000259" key="10">
    <source>
        <dbReference type="Pfam" id="PF04234"/>
    </source>
</evidence>
<comment type="subcellular location">
    <subcellularLocation>
        <location evidence="1">Cell membrane</location>
        <topology evidence="1">Multi-pass membrane protein</topology>
    </subcellularLocation>
</comment>
<dbReference type="Proteomes" id="UP000574761">
    <property type="component" value="Unassembled WGS sequence"/>
</dbReference>
<evidence type="ECO:0000256" key="2">
    <source>
        <dbReference type="ARBA" id="ARBA00022475"/>
    </source>
</evidence>
<keyword evidence="2" id="KW-1003">Cell membrane</keyword>
<dbReference type="GO" id="GO:0005886">
    <property type="term" value="C:plasma membrane"/>
    <property type="evidence" value="ECO:0007669"/>
    <property type="project" value="UniProtKB-SubCell"/>
</dbReference>
<evidence type="ECO:0000256" key="9">
    <source>
        <dbReference type="SAM" id="Phobius"/>
    </source>
</evidence>
<keyword evidence="5" id="KW-0732">Signal</keyword>
<dbReference type="GO" id="GO:0005507">
    <property type="term" value="F:copper ion binding"/>
    <property type="evidence" value="ECO:0007669"/>
    <property type="project" value="InterPro"/>
</dbReference>
<feature type="domain" description="CopC" evidence="10">
    <location>
        <begin position="32"/>
        <end position="123"/>
    </location>
</feature>
<evidence type="ECO:0000313" key="12">
    <source>
        <dbReference type="EMBL" id="MBB3978447.1"/>
    </source>
</evidence>
<feature type="domain" description="Copper resistance protein D" evidence="11">
    <location>
        <begin position="314"/>
        <end position="414"/>
    </location>
</feature>
<keyword evidence="4" id="KW-0479">Metal-binding</keyword>
<accession>A0A7W6DD39</accession>
<comment type="caution">
    <text evidence="12">The sequence shown here is derived from an EMBL/GenBank/DDBJ whole genome shotgun (WGS) entry which is preliminary data.</text>
</comment>
<dbReference type="GO" id="GO:0046688">
    <property type="term" value="P:response to copper ion"/>
    <property type="evidence" value="ECO:0007669"/>
    <property type="project" value="InterPro"/>
</dbReference>
<dbReference type="RefSeq" id="WP_343059512.1">
    <property type="nucleotide sequence ID" value="NZ_JACIEE010000007.1"/>
</dbReference>
<keyword evidence="13" id="KW-1185">Reference proteome</keyword>
<dbReference type="EMBL" id="JACIEE010000007">
    <property type="protein sequence ID" value="MBB3978447.1"/>
    <property type="molecule type" value="Genomic_DNA"/>
</dbReference>
<dbReference type="AlphaFoldDB" id="A0A7W6DD39"/>
<evidence type="ECO:0000256" key="7">
    <source>
        <dbReference type="ARBA" id="ARBA00023008"/>
    </source>
</evidence>
<keyword evidence="8 9" id="KW-0472">Membrane</keyword>
<evidence type="ECO:0000259" key="11">
    <source>
        <dbReference type="Pfam" id="PF05425"/>
    </source>
</evidence>
<keyword evidence="7" id="KW-0186">Copper</keyword>
<feature type="transmembrane region" description="Helical" evidence="9">
    <location>
        <begin position="179"/>
        <end position="200"/>
    </location>
</feature>
<dbReference type="InterPro" id="IPR007348">
    <property type="entry name" value="CopC_dom"/>
</dbReference>
<evidence type="ECO:0000256" key="3">
    <source>
        <dbReference type="ARBA" id="ARBA00022692"/>
    </source>
</evidence>
<feature type="transmembrane region" description="Helical" evidence="9">
    <location>
        <begin position="253"/>
        <end position="271"/>
    </location>
</feature>
<sequence>MLVRKRSFGRPGVLAFLAGILWCCLTGMAMAHASLTGAVPPDGAVVGAPPKILYLSFSEPVSPLVLKLLLPDGQARSLDEFVLRDTTLEIPTPDGLGPGTHVLTWRVVSEDGHPVAGSTIFSIGAPGSAPQAGTEAIDWPVRSALWLAKVAMYVGLFFGIGGVFATRWLIPCKGGGPRLVGTATLLGLVATILSLSLQGLDALGAPLAGLFDPAVWKAGFATSFGPTVAVLSAAFCLAVVAGRSGSAVLNRTASLVALVAGSAALALSGHASAAAPQWLTRPAVFVHAVTIAIWVGALLPLASALRRDGDAGGHALGRFSRLIPLCVALLALAGLLLAAIQVRDPAALLSTAYGNVLLAKIGLLAVLFGLVAVNRWKLTGPAAQGDRKAVRRLFRAIVVEALIVVAIFAVASAWRFTPPPRALVVAAAQPATIHIHSDKAMAEVTVAPGRAGPVEISAVILSSHFSPLDAKEVTFVLSNAQAGVEPMRRKAELQTDGTWRASDVIIPLAGQWQVRIDVLIGDFELLRLQEAIEVRP</sequence>
<gene>
    <name evidence="12" type="ORF">GGQ64_003681</name>
</gene>
<dbReference type="Pfam" id="PF04234">
    <property type="entry name" value="CopC"/>
    <property type="match status" value="1"/>
</dbReference>
<name>A0A7W6DD39_9HYPH</name>
<protein>
    <submittedName>
        <fullName evidence="12">Copper transport protein</fullName>
    </submittedName>
</protein>
<keyword evidence="3 9" id="KW-0812">Transmembrane</keyword>
<feature type="transmembrane region" description="Helical" evidence="9">
    <location>
        <begin position="220"/>
        <end position="241"/>
    </location>
</feature>
<dbReference type="GO" id="GO:0042597">
    <property type="term" value="C:periplasmic space"/>
    <property type="evidence" value="ECO:0007669"/>
    <property type="project" value="InterPro"/>
</dbReference>
<keyword evidence="6 9" id="KW-1133">Transmembrane helix</keyword>
<feature type="transmembrane region" description="Helical" evidence="9">
    <location>
        <begin position="322"/>
        <end position="340"/>
    </location>
</feature>
<dbReference type="PANTHER" id="PTHR34820:SF4">
    <property type="entry name" value="INNER MEMBRANE PROTEIN YEBZ"/>
    <property type="match status" value="1"/>
</dbReference>
<evidence type="ECO:0000256" key="8">
    <source>
        <dbReference type="ARBA" id="ARBA00023136"/>
    </source>
</evidence>
<evidence type="ECO:0000256" key="5">
    <source>
        <dbReference type="ARBA" id="ARBA00022729"/>
    </source>
</evidence>
<feature type="transmembrane region" description="Helical" evidence="9">
    <location>
        <begin position="150"/>
        <end position="170"/>
    </location>
</feature>
<organism evidence="12 13">
    <name type="scientific">Mycoplana azooxidifex</name>
    <dbReference type="NCBI Taxonomy" id="1636188"/>
    <lineage>
        <taxon>Bacteria</taxon>
        <taxon>Pseudomonadati</taxon>
        <taxon>Pseudomonadota</taxon>
        <taxon>Alphaproteobacteria</taxon>
        <taxon>Hyphomicrobiales</taxon>
        <taxon>Rhizobiaceae</taxon>
        <taxon>Mycoplana</taxon>
    </lineage>
</organism>
<feature type="transmembrane region" description="Helical" evidence="9">
    <location>
        <begin position="283"/>
        <end position="302"/>
    </location>
</feature>
<dbReference type="SUPFAM" id="SSF81296">
    <property type="entry name" value="E set domains"/>
    <property type="match status" value="1"/>
</dbReference>
<dbReference type="InterPro" id="IPR014756">
    <property type="entry name" value="Ig_E-set"/>
</dbReference>
<feature type="transmembrane region" description="Helical" evidence="9">
    <location>
        <begin position="352"/>
        <end position="373"/>
    </location>
</feature>
<dbReference type="Pfam" id="PF05425">
    <property type="entry name" value="CopD"/>
    <property type="match status" value="1"/>
</dbReference>
<dbReference type="Gene3D" id="2.60.40.1220">
    <property type="match status" value="1"/>
</dbReference>
<evidence type="ECO:0000256" key="4">
    <source>
        <dbReference type="ARBA" id="ARBA00022723"/>
    </source>
</evidence>
<dbReference type="InterPro" id="IPR008457">
    <property type="entry name" value="Cu-R_CopD_dom"/>
</dbReference>
<dbReference type="PANTHER" id="PTHR34820">
    <property type="entry name" value="INNER MEMBRANE PROTEIN YEBZ"/>
    <property type="match status" value="1"/>
</dbReference>
<reference evidence="12 13" key="1">
    <citation type="submission" date="2020-08" db="EMBL/GenBank/DDBJ databases">
        <title>Genomic Encyclopedia of Type Strains, Phase IV (KMG-IV): sequencing the most valuable type-strain genomes for metagenomic binning, comparative biology and taxonomic classification.</title>
        <authorList>
            <person name="Goeker M."/>
        </authorList>
    </citation>
    <scope>NUCLEOTIDE SEQUENCE [LARGE SCALE GENOMIC DNA]</scope>
    <source>
        <strain evidence="12 13">DSM 100211</strain>
    </source>
</reference>
<dbReference type="GO" id="GO:0006825">
    <property type="term" value="P:copper ion transport"/>
    <property type="evidence" value="ECO:0007669"/>
    <property type="project" value="InterPro"/>
</dbReference>
<dbReference type="InterPro" id="IPR014755">
    <property type="entry name" value="Cu-Rt/internalin_Ig-like"/>
</dbReference>
<dbReference type="InterPro" id="IPR032694">
    <property type="entry name" value="CopC/D"/>
</dbReference>